<organism evidence="1 2">
    <name type="scientific">Romboutsia ilealis</name>
    <dbReference type="NCBI Taxonomy" id="1115758"/>
    <lineage>
        <taxon>Bacteria</taxon>
        <taxon>Bacillati</taxon>
        <taxon>Bacillota</taxon>
        <taxon>Clostridia</taxon>
        <taxon>Peptostreptococcales</taxon>
        <taxon>Peptostreptococcaceae</taxon>
        <taxon>Romboutsia</taxon>
    </lineage>
</organism>
<evidence type="ECO:0000313" key="1">
    <source>
        <dbReference type="EMBL" id="CED95043.1"/>
    </source>
</evidence>
<dbReference type="EMBL" id="LN555523">
    <property type="protein sequence ID" value="CED95043.1"/>
    <property type="molecule type" value="Genomic_DNA"/>
</dbReference>
<protein>
    <submittedName>
        <fullName evidence="1">Uncharacterized protein</fullName>
    </submittedName>
</protein>
<gene>
    <name evidence="1" type="ORF">CRIB_2451</name>
</gene>
<accession>A0A1V1I4H8</accession>
<dbReference type="Proteomes" id="UP000245622">
    <property type="component" value="Chromosome 1"/>
</dbReference>
<name>A0A1V1I4H8_9FIRM</name>
<proteinExistence type="predicted"/>
<dbReference type="GeneID" id="82206575"/>
<dbReference type="KEGG" id="ril:CRIB_2451"/>
<reference evidence="1 2" key="1">
    <citation type="submission" date="2014-04" db="EMBL/GenBank/DDBJ databases">
        <authorList>
            <person name="Hornung B.V."/>
        </authorList>
    </citation>
    <scope>NUCLEOTIDE SEQUENCE [LARGE SCALE GENOMIC DNA]</scope>
    <source>
        <strain evidence="1 2">CRIB</strain>
    </source>
</reference>
<evidence type="ECO:0000313" key="2">
    <source>
        <dbReference type="Proteomes" id="UP000245622"/>
    </source>
</evidence>
<dbReference type="RefSeq" id="WP_180702518.1">
    <property type="nucleotide sequence ID" value="NZ_JAVSGX010000102.1"/>
</dbReference>
<dbReference type="AlphaFoldDB" id="A0A1V1I4H8"/>
<sequence length="137" mass="15933">MYIVFGNEIIDSSEIKDIIENNSDFNVEKDLTKGSKREDTLAYQVSINVDLLNEVIKENYELDELNEEELFDEYMTLSDELAMELEEYMPEDVIINARAYKWDNSDNTIKSVLAMAHLELGELKLSDITRRLLTQVD</sequence>
<keyword evidence="2" id="KW-1185">Reference proteome</keyword>